<evidence type="ECO:0000313" key="3">
    <source>
        <dbReference type="Proteomes" id="UP001596496"/>
    </source>
</evidence>
<evidence type="ECO:0000313" key="2">
    <source>
        <dbReference type="EMBL" id="MFC7384970.1"/>
    </source>
</evidence>
<accession>A0ABW2P9M5</accession>
<dbReference type="Pfam" id="PF00480">
    <property type="entry name" value="ROK"/>
    <property type="match status" value="1"/>
</dbReference>
<dbReference type="Proteomes" id="UP001596496">
    <property type="component" value="Unassembled WGS sequence"/>
</dbReference>
<dbReference type="InterPro" id="IPR043129">
    <property type="entry name" value="ATPase_NBD"/>
</dbReference>
<dbReference type="PANTHER" id="PTHR18964">
    <property type="entry name" value="ROK (REPRESSOR, ORF, KINASE) FAMILY"/>
    <property type="match status" value="1"/>
</dbReference>
<proteinExistence type="inferred from homology"/>
<protein>
    <submittedName>
        <fullName evidence="2">ROK family protein</fullName>
    </submittedName>
</protein>
<gene>
    <name evidence="2" type="ORF">ACFQSB_22350</name>
</gene>
<dbReference type="PROSITE" id="PS01125">
    <property type="entry name" value="ROK"/>
    <property type="match status" value="1"/>
</dbReference>
<dbReference type="InterPro" id="IPR049874">
    <property type="entry name" value="ROK_cs"/>
</dbReference>
<keyword evidence="3" id="KW-1185">Reference proteome</keyword>
<comment type="caution">
    <text evidence="2">The sequence shown here is derived from an EMBL/GenBank/DDBJ whole genome shotgun (WGS) entry which is preliminary data.</text>
</comment>
<reference evidence="3" key="1">
    <citation type="journal article" date="2019" name="Int. J. Syst. Evol. Microbiol.">
        <title>The Global Catalogue of Microorganisms (GCM) 10K type strain sequencing project: providing services to taxonomists for standard genome sequencing and annotation.</title>
        <authorList>
            <consortium name="The Broad Institute Genomics Platform"/>
            <consortium name="The Broad Institute Genome Sequencing Center for Infectious Disease"/>
            <person name="Wu L."/>
            <person name="Ma J."/>
        </authorList>
    </citation>
    <scope>NUCLEOTIDE SEQUENCE [LARGE SCALE GENOMIC DNA]</scope>
    <source>
        <strain evidence="3">CECT 7649</strain>
    </source>
</reference>
<sequence>MGRELLGDVARELVEEAERDRECVLAIDIGGTKFAVGLVGAHGEIVVAERVATPPGGDAGTLWKTLSDLIDVVLARRPEARTVGVGVGCGGPMTWPEGAVSPLNMPGWRGFPLRERLAGRFPGMPVRVHNDAICVAAAEHWRGAGRGSDHMLGMVVSTGVGGGLILGGRLIDGGTGNAGHIGHVVIDPDGPPCQCGGRGCLEAISRGPGLAAWALEQGWTPGATGARPEGPYVEAAQASGRQLAADAAAGDPVAIAAFARAGRALGIGIASATHLCDLDVVTIGGGVSQAGPLLFGPLEEALRRHARLGFAQRVRVVPAHLGQDAGLIGAAALVLRPTHYWTGPPDM</sequence>
<dbReference type="Gene3D" id="3.30.420.40">
    <property type="match status" value="2"/>
</dbReference>
<dbReference type="InterPro" id="IPR000600">
    <property type="entry name" value="ROK"/>
</dbReference>
<dbReference type="PANTHER" id="PTHR18964:SF169">
    <property type="entry name" value="N-ACETYLMANNOSAMINE KINASE"/>
    <property type="match status" value="1"/>
</dbReference>
<dbReference type="RefSeq" id="WP_380828834.1">
    <property type="nucleotide sequence ID" value="NZ_JBHTCG010000015.1"/>
</dbReference>
<name>A0ABW2P9M5_9ACTN</name>
<evidence type="ECO:0000256" key="1">
    <source>
        <dbReference type="ARBA" id="ARBA00006479"/>
    </source>
</evidence>
<comment type="similarity">
    <text evidence="1">Belongs to the ROK (NagC/XylR) family.</text>
</comment>
<organism evidence="2 3">
    <name type="scientific">Sphaerisporangium rhizosphaerae</name>
    <dbReference type="NCBI Taxonomy" id="2269375"/>
    <lineage>
        <taxon>Bacteria</taxon>
        <taxon>Bacillati</taxon>
        <taxon>Actinomycetota</taxon>
        <taxon>Actinomycetes</taxon>
        <taxon>Streptosporangiales</taxon>
        <taxon>Streptosporangiaceae</taxon>
        <taxon>Sphaerisporangium</taxon>
    </lineage>
</organism>
<dbReference type="EMBL" id="JBHTCG010000015">
    <property type="protein sequence ID" value="MFC7384970.1"/>
    <property type="molecule type" value="Genomic_DNA"/>
</dbReference>
<dbReference type="SUPFAM" id="SSF53067">
    <property type="entry name" value="Actin-like ATPase domain"/>
    <property type="match status" value="1"/>
</dbReference>